<sequence length="456" mass="47025">MTDLSIAALGRRYRGGDLSPEAVAADCLDRIARHDGAVGAFVTVTPERALADARRAAQALARGDDRGPLHGVPYVLKDIIDTAGILTTCQSRSRAARIPARDAHVVARLTAAGAVLLGKTATWEFAYGGPSWDALGTPTRNPWNPERHAEGSSSGAAAAVAAGFASFAIGTDTGGSIRLPASACGVTGLKPTYGRVGRSGVAPCSAALDHVGPLALSAADAAAVLAAIAGPDGGDPDVADAPFAPVPPADLSAVTVGVPRGWFEREAPVSAVVRNAFEAALAVLRGAGARVVDVTLPPLRDYTDAKEVIALREIHDVYAAEVAADPDAYGASFRWRTMAGALVGDADLARARQRRRELDRDTAAAFAAVDVLATPTIEPAGRLEPTPHELLLTGMVMTTPFNVTGQPAVSVPCGFAPDGMPLGLQLAGRPFDEGSVLAIAAAYQERTGWHLRRPAL</sequence>
<name>A0A8B2NQM3_9HYPH</name>
<keyword evidence="3" id="KW-1185">Reference proteome</keyword>
<dbReference type="GO" id="GO:0016740">
    <property type="term" value="F:transferase activity"/>
    <property type="evidence" value="ECO:0007669"/>
    <property type="project" value="UniProtKB-KW"/>
</dbReference>
<evidence type="ECO:0000313" key="2">
    <source>
        <dbReference type="EMBL" id="RAI02195.1"/>
    </source>
</evidence>
<gene>
    <name evidence="2" type="ORF">DLJ53_12575</name>
</gene>
<feature type="domain" description="Amidase" evidence="1">
    <location>
        <begin position="25"/>
        <end position="437"/>
    </location>
</feature>
<dbReference type="Pfam" id="PF01425">
    <property type="entry name" value="Amidase"/>
    <property type="match status" value="1"/>
</dbReference>
<protein>
    <submittedName>
        <fullName evidence="2">Asp-tRNA(Asn)/Glu-tRNA(Gln) amidotransferase GatCAB subunit A</fullName>
    </submittedName>
</protein>
<dbReference type="PANTHER" id="PTHR11895:SF176">
    <property type="entry name" value="AMIDASE AMID-RELATED"/>
    <property type="match status" value="1"/>
</dbReference>
<reference evidence="2 3" key="1">
    <citation type="submission" date="2018-05" db="EMBL/GenBank/DDBJ databases">
        <title>Acuticoccus sediminis sp. nov., isolated from deep-sea sediment of Indian Ocean.</title>
        <authorList>
            <person name="Liu X."/>
            <person name="Lai Q."/>
            <person name="Du Y."/>
            <person name="Sun F."/>
            <person name="Zhang X."/>
            <person name="Wang S."/>
            <person name="Shao Z."/>
        </authorList>
    </citation>
    <scope>NUCLEOTIDE SEQUENCE [LARGE SCALE GENOMIC DNA]</scope>
    <source>
        <strain evidence="2 3">PTG4-2</strain>
    </source>
</reference>
<dbReference type="OrthoDB" id="9777859at2"/>
<dbReference type="SUPFAM" id="SSF75304">
    <property type="entry name" value="Amidase signature (AS) enzymes"/>
    <property type="match status" value="1"/>
</dbReference>
<dbReference type="Proteomes" id="UP000249590">
    <property type="component" value="Unassembled WGS sequence"/>
</dbReference>
<evidence type="ECO:0000259" key="1">
    <source>
        <dbReference type="Pfam" id="PF01425"/>
    </source>
</evidence>
<dbReference type="InterPro" id="IPR036928">
    <property type="entry name" value="AS_sf"/>
</dbReference>
<comment type="caution">
    <text evidence="2">The sequence shown here is derived from an EMBL/GenBank/DDBJ whole genome shotgun (WGS) entry which is preliminary data.</text>
</comment>
<organism evidence="2 3">
    <name type="scientific">Acuticoccus sediminis</name>
    <dbReference type="NCBI Taxonomy" id="2184697"/>
    <lineage>
        <taxon>Bacteria</taxon>
        <taxon>Pseudomonadati</taxon>
        <taxon>Pseudomonadota</taxon>
        <taxon>Alphaproteobacteria</taxon>
        <taxon>Hyphomicrobiales</taxon>
        <taxon>Amorphaceae</taxon>
        <taxon>Acuticoccus</taxon>
    </lineage>
</organism>
<dbReference type="AlphaFoldDB" id="A0A8B2NQM3"/>
<dbReference type="InterPro" id="IPR000120">
    <property type="entry name" value="Amidase"/>
</dbReference>
<dbReference type="Gene3D" id="3.90.1300.10">
    <property type="entry name" value="Amidase signature (AS) domain"/>
    <property type="match status" value="1"/>
</dbReference>
<dbReference type="InterPro" id="IPR023631">
    <property type="entry name" value="Amidase_dom"/>
</dbReference>
<dbReference type="EMBL" id="QHHQ01000002">
    <property type="protein sequence ID" value="RAI02195.1"/>
    <property type="molecule type" value="Genomic_DNA"/>
</dbReference>
<accession>A0A8B2NQM3</accession>
<dbReference type="RefSeq" id="WP_111345596.1">
    <property type="nucleotide sequence ID" value="NZ_QHHQ01000002.1"/>
</dbReference>
<dbReference type="PANTHER" id="PTHR11895">
    <property type="entry name" value="TRANSAMIDASE"/>
    <property type="match status" value="1"/>
</dbReference>
<evidence type="ECO:0000313" key="3">
    <source>
        <dbReference type="Proteomes" id="UP000249590"/>
    </source>
</evidence>
<keyword evidence="2" id="KW-0808">Transferase</keyword>
<proteinExistence type="predicted"/>